<feature type="transmembrane region" description="Helical" evidence="8">
    <location>
        <begin position="95"/>
        <end position="118"/>
    </location>
</feature>
<feature type="transmembrane region" description="Helical" evidence="8">
    <location>
        <begin position="306"/>
        <end position="329"/>
    </location>
</feature>
<name>A0A1N6CRV5_9GAMM</name>
<evidence type="ECO:0000256" key="2">
    <source>
        <dbReference type="ARBA" id="ARBA00007935"/>
    </source>
</evidence>
<evidence type="ECO:0000256" key="6">
    <source>
        <dbReference type="ARBA" id="ARBA00022989"/>
    </source>
</evidence>
<feature type="transmembrane region" description="Helical" evidence="8">
    <location>
        <begin position="572"/>
        <end position="595"/>
    </location>
</feature>
<feature type="transmembrane region" description="Helical" evidence="8">
    <location>
        <begin position="356"/>
        <end position="375"/>
    </location>
</feature>
<dbReference type="InterPro" id="IPR037294">
    <property type="entry name" value="ABC_BtuC-like"/>
</dbReference>
<gene>
    <name evidence="9" type="ORF">SAMN05878438_0463</name>
</gene>
<dbReference type="PANTHER" id="PTHR30472">
    <property type="entry name" value="FERRIC ENTEROBACTIN TRANSPORT SYSTEM PERMEASE PROTEIN"/>
    <property type="match status" value="1"/>
</dbReference>
<evidence type="ECO:0000313" key="10">
    <source>
        <dbReference type="Proteomes" id="UP000185024"/>
    </source>
</evidence>
<proteinExistence type="inferred from homology"/>
<dbReference type="GO" id="GO:0033214">
    <property type="term" value="P:siderophore-iron import into cell"/>
    <property type="evidence" value="ECO:0007669"/>
    <property type="project" value="TreeGrafter"/>
</dbReference>
<keyword evidence="4" id="KW-1003">Cell membrane</keyword>
<comment type="subcellular location">
    <subcellularLocation>
        <location evidence="1">Cell membrane</location>
        <topology evidence="1">Multi-pass membrane protein</topology>
    </subcellularLocation>
</comment>
<feature type="transmembrane region" description="Helical" evidence="8">
    <location>
        <begin position="282"/>
        <end position="300"/>
    </location>
</feature>
<feature type="transmembrane region" description="Helical" evidence="8">
    <location>
        <begin position="640"/>
        <end position="658"/>
    </location>
</feature>
<dbReference type="EMBL" id="FSQX01000001">
    <property type="protein sequence ID" value="SIN61253.1"/>
    <property type="molecule type" value="Genomic_DNA"/>
</dbReference>
<keyword evidence="5 8" id="KW-0812">Transmembrane</keyword>
<feature type="transmembrane region" description="Helical" evidence="8">
    <location>
        <begin position="453"/>
        <end position="473"/>
    </location>
</feature>
<accession>A0A1N6CRV5</accession>
<feature type="transmembrane region" description="Helical" evidence="8">
    <location>
        <begin position="239"/>
        <end position="270"/>
    </location>
</feature>
<dbReference type="AlphaFoldDB" id="A0A1N6CRV5"/>
<evidence type="ECO:0000313" key="9">
    <source>
        <dbReference type="EMBL" id="SIN61253.1"/>
    </source>
</evidence>
<feature type="transmembrane region" description="Helical" evidence="8">
    <location>
        <begin position="395"/>
        <end position="416"/>
    </location>
</feature>
<dbReference type="SUPFAM" id="SSF81345">
    <property type="entry name" value="ABC transporter involved in vitamin B12 uptake, BtuC"/>
    <property type="match status" value="2"/>
</dbReference>
<feature type="transmembrane region" description="Helical" evidence="8">
    <location>
        <begin position="526"/>
        <end position="551"/>
    </location>
</feature>
<dbReference type="GO" id="GO:0005886">
    <property type="term" value="C:plasma membrane"/>
    <property type="evidence" value="ECO:0007669"/>
    <property type="project" value="UniProtKB-SubCell"/>
</dbReference>
<reference evidence="9 10" key="1">
    <citation type="submission" date="2016-11" db="EMBL/GenBank/DDBJ databases">
        <authorList>
            <person name="Jaros S."/>
            <person name="Januszkiewicz K."/>
            <person name="Wedrychowicz H."/>
        </authorList>
    </citation>
    <scope>NUCLEOTIDE SEQUENCE [LARGE SCALE GENOMIC DNA]</scope>
    <source>
        <strain evidence="9 10">ACAM 239</strain>
    </source>
</reference>
<dbReference type="InterPro" id="IPR000522">
    <property type="entry name" value="ABC_transptr_permease_BtuC"/>
</dbReference>
<protein>
    <submittedName>
        <fullName evidence="9">Iron complex transport system permease protein</fullName>
    </submittedName>
</protein>
<dbReference type="Gene3D" id="1.10.3470.10">
    <property type="entry name" value="ABC transporter involved in vitamin B12 uptake, BtuC"/>
    <property type="match status" value="2"/>
</dbReference>
<evidence type="ECO:0000256" key="7">
    <source>
        <dbReference type="ARBA" id="ARBA00023136"/>
    </source>
</evidence>
<evidence type="ECO:0000256" key="5">
    <source>
        <dbReference type="ARBA" id="ARBA00022692"/>
    </source>
</evidence>
<dbReference type="RefSeq" id="WP_074210954.1">
    <property type="nucleotide sequence ID" value="NZ_BJOI01000045.1"/>
</dbReference>
<dbReference type="Proteomes" id="UP000185024">
    <property type="component" value="Unassembled WGS sequence"/>
</dbReference>
<feature type="transmembrane region" description="Helical" evidence="8">
    <location>
        <begin position="615"/>
        <end position="633"/>
    </location>
</feature>
<dbReference type="NCBIfam" id="NF007866">
    <property type="entry name" value="PRK10577.1-2"/>
    <property type="match status" value="1"/>
</dbReference>
<keyword evidence="7 8" id="KW-0472">Membrane</keyword>
<keyword evidence="6 8" id="KW-1133">Transmembrane helix</keyword>
<evidence type="ECO:0000256" key="8">
    <source>
        <dbReference type="SAM" id="Phobius"/>
    </source>
</evidence>
<feature type="transmembrane region" description="Helical" evidence="8">
    <location>
        <begin position="63"/>
        <end position="83"/>
    </location>
</feature>
<keyword evidence="3" id="KW-0813">Transport</keyword>
<comment type="similarity">
    <text evidence="2">Belongs to the binding-protein-dependent transport system permease family. FecCD subfamily.</text>
</comment>
<sequence>MLGAAQRMGGMTPAKACLLLSLPMVVLFWVGLESQGGFALGLEALVTPSFENVDELLLYYAWWPRLSIALLAGGGLGLAGVLMQQVLRNPLASPTTLGVASGANLALMTATLLAPGLLVVGREWVALSGGALAVGLVFLLSWRRGLAPVVVVLAGLVVNLYLGALSTALLLFNHEVLSGLLIWGAGSLAQNGWDGVASLAPRLAICGLAAWLLLRPLAVLELDDASAKSLGISLKHLRFAGLGLAVFITGSVVSVVGIIGFIGLAAPNIVRMAGARTLRARLLWSTLLGAVLLATTDLLLQRFSGMVATLIPTGAVTGALGAPLLMWLIPRLKLQGDRPPQASGVVITRHAAPHRLATGLLLALVAAMVVGHLVGQGANGWSIIAPTNWGVIEWRFPRVMAAAASGLMLAIAGTILQRLSANPMASPEVLGISGGCAIALILGIYLLPAPSNALLVAIGTLGALATLLVLVALNRKSGFVPERLLLSGVAISALFDAVRSVLLAGGDPRGQQVIAWLAGSTYYVDVGSALLVGSMAAGLALVSLPFTRWLDIMPLGTATARSLGIGLNRARLALLLLVALLTACATLVVGPLSFIGLLAPHMARLMGFARARQHLVGAALIGMLLMVLADWVGRQIMFPYEIPAGLVASLIGGAYFMWGLRRL</sequence>
<dbReference type="GO" id="GO:0022857">
    <property type="term" value="F:transmembrane transporter activity"/>
    <property type="evidence" value="ECO:0007669"/>
    <property type="project" value="InterPro"/>
</dbReference>
<dbReference type="CDD" id="cd06550">
    <property type="entry name" value="TM_ABC_iron-siderophores_like"/>
    <property type="match status" value="2"/>
</dbReference>
<organism evidence="9 10">
    <name type="scientific">Vreelandella aquamarina</name>
    <dbReference type="NCBI Taxonomy" id="77097"/>
    <lineage>
        <taxon>Bacteria</taxon>
        <taxon>Pseudomonadati</taxon>
        <taxon>Pseudomonadota</taxon>
        <taxon>Gammaproteobacteria</taxon>
        <taxon>Oceanospirillales</taxon>
        <taxon>Halomonadaceae</taxon>
        <taxon>Vreelandella</taxon>
    </lineage>
</organism>
<dbReference type="PANTHER" id="PTHR30472:SF37">
    <property type="entry name" value="FE(3+) DICITRATE TRANSPORT SYSTEM PERMEASE PROTEIN FECD-RELATED"/>
    <property type="match status" value="1"/>
</dbReference>
<feature type="transmembrane region" description="Helical" evidence="8">
    <location>
        <begin position="485"/>
        <end position="506"/>
    </location>
</feature>
<feature type="transmembrane region" description="Helical" evidence="8">
    <location>
        <begin position="428"/>
        <end position="447"/>
    </location>
</feature>
<feature type="transmembrane region" description="Helical" evidence="8">
    <location>
        <begin position="149"/>
        <end position="170"/>
    </location>
</feature>
<dbReference type="GeneID" id="97277599"/>
<evidence type="ECO:0000256" key="3">
    <source>
        <dbReference type="ARBA" id="ARBA00022448"/>
    </source>
</evidence>
<evidence type="ECO:0000256" key="1">
    <source>
        <dbReference type="ARBA" id="ARBA00004651"/>
    </source>
</evidence>
<dbReference type="Pfam" id="PF01032">
    <property type="entry name" value="FecCD"/>
    <property type="match status" value="2"/>
</dbReference>
<evidence type="ECO:0000256" key="4">
    <source>
        <dbReference type="ARBA" id="ARBA00022475"/>
    </source>
</evidence>
<feature type="transmembrane region" description="Helical" evidence="8">
    <location>
        <begin position="124"/>
        <end position="142"/>
    </location>
</feature>